<dbReference type="PIRSF" id="PIRSF005917">
    <property type="entry name" value="MTase_YraL"/>
    <property type="match status" value="1"/>
</dbReference>
<keyword evidence="2 6" id="KW-0698">rRNA processing</keyword>
<keyword evidence="1 6" id="KW-0963">Cytoplasm</keyword>
<evidence type="ECO:0000259" key="7">
    <source>
        <dbReference type="Pfam" id="PF00590"/>
    </source>
</evidence>
<evidence type="ECO:0000256" key="1">
    <source>
        <dbReference type="ARBA" id="ARBA00022490"/>
    </source>
</evidence>
<keyword evidence="3 6" id="KW-0489">Methyltransferase</keyword>
<name>A0A221KBY1_VITFI</name>
<evidence type="ECO:0000313" key="10">
    <source>
        <dbReference type="Proteomes" id="UP000199729"/>
    </source>
</evidence>
<dbReference type="PANTHER" id="PTHR46111:SF1">
    <property type="entry name" value="RIBOSOMAL RNA SMALL SUBUNIT METHYLTRANSFERASE I"/>
    <property type="match status" value="1"/>
</dbReference>
<protein>
    <recommendedName>
        <fullName evidence="6">Ribosomal RNA small subunit methyltransferase I</fullName>
        <ecNumber evidence="6">2.1.1.198</ecNumber>
    </recommendedName>
    <alternativeName>
        <fullName evidence="6">16S rRNA 2'-O-ribose C1402 methyltransferase</fullName>
    </alternativeName>
    <alternativeName>
        <fullName evidence="6">rRNA (cytidine-2'-O-)-methyltransferase RsmI</fullName>
    </alternativeName>
</protein>
<dbReference type="SUPFAM" id="SSF53790">
    <property type="entry name" value="Tetrapyrrole methylase"/>
    <property type="match status" value="1"/>
</dbReference>
<dbReference type="InterPro" id="IPR008189">
    <property type="entry name" value="rRNA_ssu_MeTfrase_I"/>
</dbReference>
<feature type="domain" description="Tetrapyrrole methylase" evidence="7">
    <location>
        <begin position="30"/>
        <end position="228"/>
    </location>
</feature>
<dbReference type="InterPro" id="IPR018063">
    <property type="entry name" value="SAM_MeTrfase_RsmI_CS"/>
</dbReference>
<dbReference type="InterPro" id="IPR000878">
    <property type="entry name" value="4pyrrol_Mease"/>
</dbReference>
<keyword evidence="5 6" id="KW-0949">S-adenosyl-L-methionine</keyword>
<reference evidence="9 10" key="1">
    <citation type="submission" date="2017-07" db="EMBL/GenBank/DDBJ databases">
        <title>Complete Genome Sequence of the cosmetic ferment Vitreoscilla filiformis (ATCC15551).</title>
        <authorList>
            <person name="Contreras S."/>
            <person name="Sagory-Zalkind P."/>
            <person name="Blanquart H."/>
            <person name="Iltis A."/>
            <person name="Morand S.C."/>
        </authorList>
    </citation>
    <scope>NUCLEOTIDE SEQUENCE [LARGE SCALE GENOMIC DNA]</scope>
    <source>
        <strain evidence="9 10">ATCC 15551</strain>
    </source>
</reference>
<dbReference type="EMBL" id="CP022423">
    <property type="protein sequence ID" value="ASM76479.1"/>
    <property type="molecule type" value="Genomic_DNA"/>
</dbReference>
<dbReference type="InterPro" id="IPR014777">
    <property type="entry name" value="4pyrrole_Mease_sub1"/>
</dbReference>
<gene>
    <name evidence="6" type="primary">rsmI</name>
    <name evidence="9" type="ORF">VITFI_CDS0700</name>
</gene>
<dbReference type="AlphaFoldDB" id="A0A221KBY1"/>
<evidence type="ECO:0000256" key="6">
    <source>
        <dbReference type="HAMAP-Rule" id="MF_01877"/>
    </source>
</evidence>
<evidence type="ECO:0000313" key="9">
    <source>
        <dbReference type="EMBL" id="ASM76479.1"/>
    </source>
</evidence>
<evidence type="ECO:0000256" key="2">
    <source>
        <dbReference type="ARBA" id="ARBA00022552"/>
    </source>
</evidence>
<proteinExistence type="inferred from homology"/>
<dbReference type="InterPro" id="IPR035996">
    <property type="entry name" value="4pyrrol_Methylase_sf"/>
</dbReference>
<dbReference type="GO" id="GO:0070677">
    <property type="term" value="F:rRNA (cytosine-2'-O-)-methyltransferase activity"/>
    <property type="evidence" value="ECO:0007669"/>
    <property type="project" value="UniProtKB-UniRule"/>
</dbReference>
<dbReference type="EC" id="2.1.1.198" evidence="6"/>
<dbReference type="InterPro" id="IPR053910">
    <property type="entry name" value="RsmI_HTH"/>
</dbReference>
<dbReference type="RefSeq" id="WP_089415801.1">
    <property type="nucleotide sequence ID" value="NZ_CP022423.1"/>
</dbReference>
<dbReference type="Gene3D" id="3.30.950.10">
    <property type="entry name" value="Methyltransferase, Cobalt-precorrin-4 Transmethylase, Domain 2"/>
    <property type="match status" value="1"/>
</dbReference>
<dbReference type="OrthoDB" id="9809084at2"/>
<sequence length="319" mass="33174">MIAPTSAPTGFSLVQAAAAAAAHQNFPPATLYMVATPIGNLADFSLRAIHVLALVDAIACEDTRVSAGLLRHLGVDKPLLALHEHNESSAAPRVLERLGRGERVAYVSDAGTPAISDPGAALCAQAQAAGFRVMPLPGASSGVTLLSAAGDAHAATQGLGFSFVGFLPAKGASRQAQLEAALQRSGSVLLLEAPHRIEDLAQRLADTAPQRRVTLGRELTKQFEQIHTLLAVDLPAWLGADAQRLKGEFTQAIHAEAPPDVADAPPAVPDTALHVLRVLLAELPLKQAVSLATQITGVARNPLYQAALQLREAPEAPAP</sequence>
<dbReference type="GO" id="GO:0005737">
    <property type="term" value="C:cytoplasm"/>
    <property type="evidence" value="ECO:0007669"/>
    <property type="project" value="UniProtKB-SubCell"/>
</dbReference>
<accession>A0A221KBY1</accession>
<dbReference type="InterPro" id="IPR014776">
    <property type="entry name" value="4pyrrole_Mease_sub2"/>
</dbReference>
<dbReference type="PROSITE" id="PS01296">
    <property type="entry name" value="RSMI"/>
    <property type="match status" value="1"/>
</dbReference>
<evidence type="ECO:0000256" key="5">
    <source>
        <dbReference type="ARBA" id="ARBA00022691"/>
    </source>
</evidence>
<dbReference type="FunFam" id="3.40.1010.10:FF:000007">
    <property type="entry name" value="Ribosomal RNA small subunit methyltransferase I"/>
    <property type="match status" value="1"/>
</dbReference>
<comment type="function">
    <text evidence="6">Catalyzes the 2'-O-methylation of the ribose of cytidine 1402 (C1402) in 16S rRNA.</text>
</comment>
<dbReference type="HAMAP" id="MF_01877">
    <property type="entry name" value="16SrRNA_methyltr_I"/>
    <property type="match status" value="1"/>
</dbReference>
<dbReference type="Proteomes" id="UP000199729">
    <property type="component" value="Chromosome"/>
</dbReference>
<dbReference type="Gene3D" id="3.40.1010.10">
    <property type="entry name" value="Cobalt-precorrin-4 Transmethylase, Domain 1"/>
    <property type="match status" value="1"/>
</dbReference>
<comment type="subcellular location">
    <subcellularLocation>
        <location evidence="6">Cytoplasm</location>
    </subcellularLocation>
</comment>
<keyword evidence="10" id="KW-1185">Reference proteome</keyword>
<dbReference type="NCBIfam" id="TIGR00096">
    <property type="entry name" value="16S rRNA (cytidine(1402)-2'-O)-methyltransferase"/>
    <property type="match status" value="1"/>
</dbReference>
<dbReference type="Pfam" id="PF23016">
    <property type="entry name" value="RsmI_C"/>
    <property type="match status" value="1"/>
</dbReference>
<dbReference type="KEGG" id="vff:VITFI_CDS0700"/>
<dbReference type="Pfam" id="PF00590">
    <property type="entry name" value="TP_methylase"/>
    <property type="match status" value="1"/>
</dbReference>
<keyword evidence="4 6" id="KW-0808">Transferase</keyword>
<evidence type="ECO:0000256" key="4">
    <source>
        <dbReference type="ARBA" id="ARBA00022679"/>
    </source>
</evidence>
<evidence type="ECO:0000259" key="8">
    <source>
        <dbReference type="Pfam" id="PF23016"/>
    </source>
</evidence>
<organism evidence="9 10">
    <name type="scientific">Vitreoscilla filiformis</name>
    <dbReference type="NCBI Taxonomy" id="63"/>
    <lineage>
        <taxon>Bacteria</taxon>
        <taxon>Pseudomonadati</taxon>
        <taxon>Pseudomonadota</taxon>
        <taxon>Betaproteobacteria</taxon>
        <taxon>Neisseriales</taxon>
        <taxon>Neisseriaceae</taxon>
        <taxon>Vitreoscilla</taxon>
    </lineage>
</organism>
<comment type="similarity">
    <text evidence="6">Belongs to the methyltransferase superfamily. RsmI family.</text>
</comment>
<comment type="catalytic activity">
    <reaction evidence="6">
        <text>cytidine(1402) in 16S rRNA + S-adenosyl-L-methionine = 2'-O-methylcytidine(1402) in 16S rRNA + S-adenosyl-L-homocysteine + H(+)</text>
        <dbReference type="Rhea" id="RHEA:42924"/>
        <dbReference type="Rhea" id="RHEA-COMP:10285"/>
        <dbReference type="Rhea" id="RHEA-COMP:10286"/>
        <dbReference type="ChEBI" id="CHEBI:15378"/>
        <dbReference type="ChEBI" id="CHEBI:57856"/>
        <dbReference type="ChEBI" id="CHEBI:59789"/>
        <dbReference type="ChEBI" id="CHEBI:74495"/>
        <dbReference type="ChEBI" id="CHEBI:82748"/>
        <dbReference type="EC" id="2.1.1.198"/>
    </reaction>
</comment>
<dbReference type="CDD" id="cd11648">
    <property type="entry name" value="RsmI"/>
    <property type="match status" value="1"/>
</dbReference>
<feature type="domain" description="RsmI HTH" evidence="8">
    <location>
        <begin position="267"/>
        <end position="311"/>
    </location>
</feature>
<dbReference type="PANTHER" id="PTHR46111">
    <property type="entry name" value="RIBOSOMAL RNA SMALL SUBUNIT METHYLTRANSFERASE I"/>
    <property type="match status" value="1"/>
</dbReference>
<evidence type="ECO:0000256" key="3">
    <source>
        <dbReference type="ARBA" id="ARBA00022603"/>
    </source>
</evidence>